<dbReference type="EMBL" id="SHKY01000001">
    <property type="protein sequence ID" value="RZU50996.1"/>
    <property type="molecule type" value="Genomic_DNA"/>
</dbReference>
<organism evidence="2 3">
    <name type="scientific">Krasilnikovia cinnamomea</name>
    <dbReference type="NCBI Taxonomy" id="349313"/>
    <lineage>
        <taxon>Bacteria</taxon>
        <taxon>Bacillati</taxon>
        <taxon>Actinomycetota</taxon>
        <taxon>Actinomycetes</taxon>
        <taxon>Micromonosporales</taxon>
        <taxon>Micromonosporaceae</taxon>
        <taxon>Krasilnikovia</taxon>
    </lineage>
</organism>
<keyword evidence="1" id="KW-0812">Transmembrane</keyword>
<dbReference type="Proteomes" id="UP000292564">
    <property type="component" value="Unassembled WGS sequence"/>
</dbReference>
<protein>
    <submittedName>
        <fullName evidence="2">Uncharacterized protein</fullName>
    </submittedName>
</protein>
<evidence type="ECO:0000256" key="1">
    <source>
        <dbReference type="SAM" id="Phobius"/>
    </source>
</evidence>
<accession>A0A4V2G730</accession>
<sequence length="33" mass="3406">MSALVMLVLSGCLFATLFVAVAVAIGLALARKR</sequence>
<evidence type="ECO:0000313" key="2">
    <source>
        <dbReference type="EMBL" id="RZU50996.1"/>
    </source>
</evidence>
<proteinExistence type="predicted"/>
<keyword evidence="3" id="KW-1185">Reference proteome</keyword>
<keyword evidence="1" id="KW-1133">Transmembrane helix</keyword>
<name>A0A4V2G730_9ACTN</name>
<dbReference type="AlphaFoldDB" id="A0A4V2G730"/>
<reference evidence="2 3" key="1">
    <citation type="submission" date="2019-02" db="EMBL/GenBank/DDBJ databases">
        <title>Sequencing the genomes of 1000 actinobacteria strains.</title>
        <authorList>
            <person name="Klenk H.-P."/>
        </authorList>
    </citation>
    <scope>NUCLEOTIDE SEQUENCE [LARGE SCALE GENOMIC DNA]</scope>
    <source>
        <strain evidence="2 3">DSM 45162</strain>
    </source>
</reference>
<feature type="transmembrane region" description="Helical" evidence="1">
    <location>
        <begin position="6"/>
        <end position="30"/>
    </location>
</feature>
<evidence type="ECO:0000313" key="3">
    <source>
        <dbReference type="Proteomes" id="UP000292564"/>
    </source>
</evidence>
<keyword evidence="1" id="KW-0472">Membrane</keyword>
<gene>
    <name evidence="2" type="ORF">EV385_2791</name>
</gene>
<comment type="caution">
    <text evidence="2">The sequence shown here is derived from an EMBL/GenBank/DDBJ whole genome shotgun (WGS) entry which is preliminary data.</text>
</comment>